<gene>
    <name evidence="1" type="ORF">MGSAQ_001247</name>
</gene>
<comment type="caution">
    <text evidence="1">The sequence shown here is derived from an EMBL/GenBank/DDBJ whole genome shotgun (WGS) entry which is preliminary data.</text>
</comment>
<protein>
    <submittedName>
        <fullName evidence="1">Uncharacterized protein</fullName>
    </submittedName>
</protein>
<reference evidence="1" key="1">
    <citation type="submission" date="2013-11" db="EMBL/GenBank/DDBJ databases">
        <title>Microbial diversity, functional groups and degradation webs in Northern and Southern Mediterranean and Red Sea marine crude oil polluted sites.</title>
        <authorList>
            <person name="Daffonchio D."/>
            <person name="Mapelli F."/>
            <person name="Ferrer M."/>
            <person name="Richter M."/>
            <person name="Cherif A."/>
            <person name="Malkawi H.I."/>
            <person name="Yakimov M.M."/>
            <person name="Abdel-Fattah Y.R."/>
            <person name="Blaghen M."/>
            <person name="Golyshin P.N."/>
            <person name="Kalogerakis N."/>
            <person name="Boon N."/>
            <person name="Magagnini M."/>
            <person name="Fava F."/>
        </authorList>
    </citation>
    <scope>NUCLEOTIDE SEQUENCE</scope>
</reference>
<name>A0A1B6NWZ2_9ZZZZ</name>
<accession>A0A1B6NWZ2</accession>
<dbReference type="AlphaFoldDB" id="A0A1B6NWZ2"/>
<evidence type="ECO:0000313" key="1">
    <source>
        <dbReference type="EMBL" id="KTF07257.1"/>
    </source>
</evidence>
<proteinExistence type="predicted"/>
<organism evidence="1">
    <name type="scientific">marine sediment metagenome</name>
    <dbReference type="NCBI Taxonomy" id="412755"/>
    <lineage>
        <taxon>unclassified sequences</taxon>
        <taxon>metagenomes</taxon>
        <taxon>ecological metagenomes</taxon>
    </lineage>
</organism>
<sequence>MMTQPTRVVGSTTGNDKEFTSPLAGYTLHSARRCVCTSMLIAVAHFLPL</sequence>
<dbReference type="EMBL" id="AYSL01000658">
    <property type="protein sequence ID" value="KTF07257.1"/>
    <property type="molecule type" value="Genomic_DNA"/>
</dbReference>